<organism evidence="1">
    <name type="scientific">Rhizophora mucronata</name>
    <name type="common">Asiatic mangrove</name>
    <dbReference type="NCBI Taxonomy" id="61149"/>
    <lineage>
        <taxon>Eukaryota</taxon>
        <taxon>Viridiplantae</taxon>
        <taxon>Streptophyta</taxon>
        <taxon>Embryophyta</taxon>
        <taxon>Tracheophyta</taxon>
        <taxon>Spermatophyta</taxon>
        <taxon>Magnoliopsida</taxon>
        <taxon>eudicotyledons</taxon>
        <taxon>Gunneridae</taxon>
        <taxon>Pentapetalae</taxon>
        <taxon>rosids</taxon>
        <taxon>fabids</taxon>
        <taxon>Malpighiales</taxon>
        <taxon>Rhizophoraceae</taxon>
        <taxon>Rhizophora</taxon>
    </lineage>
</organism>
<accession>A0A2P2N0X2</accession>
<evidence type="ECO:0000313" key="1">
    <source>
        <dbReference type="EMBL" id="MBX36139.1"/>
    </source>
</evidence>
<reference evidence="1" key="1">
    <citation type="submission" date="2018-02" db="EMBL/GenBank/DDBJ databases">
        <title>Rhizophora mucronata_Transcriptome.</title>
        <authorList>
            <person name="Meera S.P."/>
            <person name="Sreeshan A."/>
            <person name="Augustine A."/>
        </authorList>
    </citation>
    <scope>NUCLEOTIDE SEQUENCE</scope>
    <source>
        <tissue evidence="1">Leaf</tissue>
    </source>
</reference>
<proteinExistence type="predicted"/>
<name>A0A2P2N0X2_RHIMU</name>
<dbReference type="EMBL" id="GGEC01055655">
    <property type="protein sequence ID" value="MBX36139.1"/>
    <property type="molecule type" value="Transcribed_RNA"/>
</dbReference>
<dbReference type="AlphaFoldDB" id="A0A2P2N0X2"/>
<protein>
    <submittedName>
        <fullName evidence="1">Uncharacterized protein</fullName>
    </submittedName>
</protein>
<sequence length="22" mass="2600">MTMPIEKVTSRGMTNRYIFLPN</sequence>